<sequence>MTNLFTDTGNLLPYDGDVRYFPAVFSPEASEKLLQQLIAATPWRHEAIRIFGREVLQPRLTAWYGDAGKAYSYSGITMQPLPWTDTLAELKQKAEALAGQGFNSALLNLYRDGQDSMGWHRDNEPELGPNPVITSLSFGAVRSFKLKHHRDKKKVYTIDLEPGSILLMQGLTQHHWLHALPKTALPKTARINITFRSLL</sequence>
<dbReference type="InterPro" id="IPR037151">
    <property type="entry name" value="AlkB-like_sf"/>
</dbReference>
<keyword evidence="8" id="KW-0234">DNA repair</keyword>
<evidence type="ECO:0000313" key="11">
    <source>
        <dbReference type="Proteomes" id="UP000240572"/>
    </source>
</evidence>
<dbReference type="GO" id="GO:0016787">
    <property type="term" value="F:hydrolase activity"/>
    <property type="evidence" value="ECO:0007669"/>
    <property type="project" value="UniProtKB-ARBA"/>
</dbReference>
<dbReference type="AlphaFoldDB" id="A0A2P8D5M1"/>
<accession>A0A2P8D5M1</accession>
<dbReference type="InterPro" id="IPR032854">
    <property type="entry name" value="ALKBH3"/>
</dbReference>
<keyword evidence="3" id="KW-0227">DNA damage</keyword>
<reference evidence="10 11" key="1">
    <citation type="submission" date="2018-03" db="EMBL/GenBank/DDBJ databases">
        <title>Genomic Encyclopedia of Type Strains, Phase III (KMG-III): the genomes of soil and plant-associated and newly described type strains.</title>
        <authorList>
            <person name="Whitman W."/>
        </authorList>
    </citation>
    <scope>NUCLEOTIDE SEQUENCE [LARGE SCALE GENOMIC DNA]</scope>
    <source>
        <strain evidence="10 11">CGMCC 1.12700</strain>
    </source>
</reference>
<organism evidence="10 11">
    <name type="scientific">Taibaiella chishuiensis</name>
    <dbReference type="NCBI Taxonomy" id="1434707"/>
    <lineage>
        <taxon>Bacteria</taxon>
        <taxon>Pseudomonadati</taxon>
        <taxon>Bacteroidota</taxon>
        <taxon>Chitinophagia</taxon>
        <taxon>Chitinophagales</taxon>
        <taxon>Chitinophagaceae</taxon>
        <taxon>Taibaiella</taxon>
    </lineage>
</organism>
<dbReference type="PANTHER" id="PTHR31212:SF4">
    <property type="entry name" value="ALPHA-KETOGLUTARATE-DEPENDENT DIOXYGENASE ALKB HOMOLOG 3"/>
    <property type="match status" value="1"/>
</dbReference>
<keyword evidence="7" id="KW-0408">Iron</keyword>
<dbReference type="GO" id="GO:0046872">
    <property type="term" value="F:metal ion binding"/>
    <property type="evidence" value="ECO:0007669"/>
    <property type="project" value="UniProtKB-KW"/>
</dbReference>
<evidence type="ECO:0000256" key="5">
    <source>
        <dbReference type="ARBA" id="ARBA00022964"/>
    </source>
</evidence>
<evidence type="ECO:0000313" key="10">
    <source>
        <dbReference type="EMBL" id="PSK92507.1"/>
    </source>
</evidence>
<dbReference type="PANTHER" id="PTHR31212">
    <property type="entry name" value="ALPHA-KETOGLUTARATE-DEPENDENT DIOXYGENASE ALKB HOMOLOG 3"/>
    <property type="match status" value="1"/>
</dbReference>
<comment type="caution">
    <text evidence="10">The sequence shown here is derived from an EMBL/GenBank/DDBJ whole genome shotgun (WGS) entry which is preliminary data.</text>
</comment>
<dbReference type="GO" id="GO:0016705">
    <property type="term" value="F:oxidoreductase activity, acting on paired donors, with incorporation or reduction of molecular oxygen"/>
    <property type="evidence" value="ECO:0007669"/>
    <property type="project" value="UniProtKB-ARBA"/>
</dbReference>
<keyword evidence="11" id="KW-1185">Reference proteome</keyword>
<dbReference type="InterPro" id="IPR005123">
    <property type="entry name" value="Oxoglu/Fe-dep_dioxygenase_dom"/>
</dbReference>
<evidence type="ECO:0000256" key="1">
    <source>
        <dbReference type="ARBA" id="ARBA00001954"/>
    </source>
</evidence>
<keyword evidence="6" id="KW-0560">Oxidoreductase</keyword>
<keyword evidence="2" id="KW-0479">Metal-binding</keyword>
<dbReference type="Proteomes" id="UP000240572">
    <property type="component" value="Unassembled WGS sequence"/>
</dbReference>
<dbReference type="GO" id="GO:0140097">
    <property type="term" value="F:catalytic activity, acting on DNA"/>
    <property type="evidence" value="ECO:0007669"/>
    <property type="project" value="UniProtKB-ARBA"/>
</dbReference>
<proteinExistence type="predicted"/>
<evidence type="ECO:0000256" key="8">
    <source>
        <dbReference type="ARBA" id="ARBA00023204"/>
    </source>
</evidence>
<dbReference type="PROSITE" id="PS51471">
    <property type="entry name" value="FE2OG_OXY"/>
    <property type="match status" value="1"/>
</dbReference>
<dbReference type="RefSeq" id="WP_106522697.1">
    <property type="nucleotide sequence ID" value="NZ_PYGD01000003.1"/>
</dbReference>
<keyword evidence="4" id="KW-0460">Magnesium</keyword>
<dbReference type="GO" id="GO:0051213">
    <property type="term" value="F:dioxygenase activity"/>
    <property type="evidence" value="ECO:0007669"/>
    <property type="project" value="UniProtKB-KW"/>
</dbReference>
<dbReference type="SUPFAM" id="SSF51197">
    <property type="entry name" value="Clavaminate synthase-like"/>
    <property type="match status" value="1"/>
</dbReference>
<evidence type="ECO:0000256" key="2">
    <source>
        <dbReference type="ARBA" id="ARBA00022723"/>
    </source>
</evidence>
<name>A0A2P8D5M1_9BACT</name>
<dbReference type="Gene3D" id="2.60.120.590">
    <property type="entry name" value="Alpha-ketoglutarate-dependent dioxygenase AlkB-like"/>
    <property type="match status" value="1"/>
</dbReference>
<dbReference type="EMBL" id="PYGD01000003">
    <property type="protein sequence ID" value="PSK92507.1"/>
    <property type="molecule type" value="Genomic_DNA"/>
</dbReference>
<evidence type="ECO:0000256" key="7">
    <source>
        <dbReference type="ARBA" id="ARBA00023004"/>
    </source>
</evidence>
<feature type="domain" description="Fe2OG dioxygenase" evidence="9">
    <location>
        <begin position="101"/>
        <end position="199"/>
    </location>
</feature>
<evidence type="ECO:0000256" key="3">
    <source>
        <dbReference type="ARBA" id="ARBA00022763"/>
    </source>
</evidence>
<dbReference type="GO" id="GO:0006307">
    <property type="term" value="P:DNA alkylation repair"/>
    <property type="evidence" value="ECO:0007669"/>
    <property type="project" value="InterPro"/>
</dbReference>
<dbReference type="Pfam" id="PF13532">
    <property type="entry name" value="2OG-FeII_Oxy_2"/>
    <property type="match status" value="1"/>
</dbReference>
<evidence type="ECO:0000256" key="6">
    <source>
        <dbReference type="ARBA" id="ARBA00023002"/>
    </source>
</evidence>
<keyword evidence="5 10" id="KW-0223">Dioxygenase</keyword>
<dbReference type="FunFam" id="2.60.120.590:FF:000004">
    <property type="entry name" value="DNA oxidative demethylase ALKBH2"/>
    <property type="match status" value="1"/>
</dbReference>
<comment type="cofactor">
    <cofactor evidence="1">
        <name>Fe(2+)</name>
        <dbReference type="ChEBI" id="CHEBI:29033"/>
    </cofactor>
</comment>
<evidence type="ECO:0000259" key="9">
    <source>
        <dbReference type="PROSITE" id="PS51471"/>
    </source>
</evidence>
<gene>
    <name evidence="10" type="ORF">B0I18_10384</name>
</gene>
<dbReference type="OrthoDB" id="190276at2"/>
<dbReference type="GO" id="GO:0032451">
    <property type="term" value="F:demethylase activity"/>
    <property type="evidence" value="ECO:0007669"/>
    <property type="project" value="UniProtKB-ARBA"/>
</dbReference>
<dbReference type="InterPro" id="IPR027450">
    <property type="entry name" value="AlkB-like"/>
</dbReference>
<evidence type="ECO:0000256" key="4">
    <source>
        <dbReference type="ARBA" id="ARBA00022842"/>
    </source>
</evidence>
<protein>
    <submittedName>
        <fullName evidence="10">DNA-N1-methyladenine dioxygenase</fullName>
    </submittedName>
</protein>